<dbReference type="EMBL" id="AOLN01000018">
    <property type="protein sequence ID" value="ELZ91658.1"/>
    <property type="molecule type" value="Genomic_DNA"/>
</dbReference>
<reference evidence="3 4" key="1">
    <citation type="journal article" date="2014" name="PLoS Genet.">
        <title>Phylogenetically driven sequencing of extremely halophilic archaea reveals strategies for static and dynamic osmo-response.</title>
        <authorList>
            <person name="Becker E.A."/>
            <person name="Seitzer P.M."/>
            <person name="Tritt A."/>
            <person name="Larsen D."/>
            <person name="Krusor M."/>
            <person name="Yao A.I."/>
            <person name="Wu D."/>
            <person name="Madern D."/>
            <person name="Eisen J.A."/>
            <person name="Darling A.E."/>
            <person name="Facciotti M.T."/>
        </authorList>
    </citation>
    <scope>NUCLEOTIDE SEQUENCE [LARGE SCALE GENOMIC DNA]</scope>
    <source>
        <strain evidence="3 4">ATCC BAA-1512</strain>
    </source>
</reference>
<evidence type="ECO:0000313" key="4">
    <source>
        <dbReference type="Proteomes" id="UP000011550"/>
    </source>
</evidence>
<evidence type="ECO:0000313" key="3">
    <source>
        <dbReference type="EMBL" id="ELZ91658.1"/>
    </source>
</evidence>
<dbReference type="InterPro" id="IPR046506">
    <property type="entry name" value="DUF6684"/>
</dbReference>
<feature type="transmembrane region" description="Helical" evidence="2">
    <location>
        <begin position="55"/>
        <end position="73"/>
    </location>
</feature>
<proteinExistence type="predicted"/>
<feature type="compositionally biased region" description="Acidic residues" evidence="1">
    <location>
        <begin position="105"/>
        <end position="116"/>
    </location>
</feature>
<keyword evidence="2" id="KW-0472">Membrane</keyword>
<dbReference type="PATRIC" id="fig|662479.7.peg.3068"/>
<gene>
    <name evidence="3" type="ORF">C440_15129</name>
</gene>
<dbReference type="Pfam" id="PF20389">
    <property type="entry name" value="DUF6684"/>
    <property type="match status" value="1"/>
</dbReference>
<evidence type="ECO:0000256" key="2">
    <source>
        <dbReference type="SAM" id="Phobius"/>
    </source>
</evidence>
<keyword evidence="2" id="KW-1133">Transmembrane helix</keyword>
<name>M0I734_9EURY</name>
<dbReference type="STRING" id="662479.C440_15129"/>
<comment type="caution">
    <text evidence="3">The sequence shown here is derived from an EMBL/GenBank/DDBJ whole genome shotgun (WGS) entry which is preliminary data.</text>
</comment>
<organism evidence="3 4">
    <name type="scientific">Haloferax mucosum ATCC BAA-1512</name>
    <dbReference type="NCBI Taxonomy" id="662479"/>
    <lineage>
        <taxon>Archaea</taxon>
        <taxon>Methanobacteriati</taxon>
        <taxon>Methanobacteriota</taxon>
        <taxon>Stenosarchaea group</taxon>
        <taxon>Halobacteria</taxon>
        <taxon>Halobacteriales</taxon>
        <taxon>Haloferacaceae</taxon>
        <taxon>Haloferax</taxon>
    </lineage>
</organism>
<keyword evidence="2" id="KW-0812">Transmembrane</keyword>
<dbReference type="AlphaFoldDB" id="M0I734"/>
<keyword evidence="4" id="KW-1185">Reference proteome</keyword>
<dbReference type="Proteomes" id="UP000011550">
    <property type="component" value="Unassembled WGS sequence"/>
</dbReference>
<accession>M0I734</accession>
<protein>
    <recommendedName>
        <fullName evidence="5">Cox cluster protein</fullName>
    </recommendedName>
</protein>
<sequence length="128" mass="13376">MNGVPECLDMATKTFDKETLLDLTVNMVPLVIILFFVVAFAIANPFGFESLTSGIQYGLLIAPFVLLAVLTYLSGKAIAGAEQSGTVYPPGQATVPGVGPLHEEEATEASELEESDSPGAVEAAEETA</sequence>
<evidence type="ECO:0000256" key="1">
    <source>
        <dbReference type="SAM" id="MobiDB-lite"/>
    </source>
</evidence>
<feature type="region of interest" description="Disordered" evidence="1">
    <location>
        <begin position="83"/>
        <end position="128"/>
    </location>
</feature>
<evidence type="ECO:0008006" key="5">
    <source>
        <dbReference type="Google" id="ProtNLM"/>
    </source>
</evidence>
<feature type="transmembrane region" description="Helical" evidence="2">
    <location>
        <begin position="20"/>
        <end position="43"/>
    </location>
</feature>